<reference evidence="2" key="1">
    <citation type="submission" date="2021-03" db="EMBL/GenBank/DDBJ databases">
        <title>Draft genome sequence of rust myrtle Austropuccinia psidii MF-1, a brazilian biotype.</title>
        <authorList>
            <person name="Quecine M.C."/>
            <person name="Pachon D.M.R."/>
            <person name="Bonatelli M.L."/>
            <person name="Correr F.H."/>
            <person name="Franceschini L.M."/>
            <person name="Leite T.F."/>
            <person name="Margarido G.R.A."/>
            <person name="Almeida C.A."/>
            <person name="Ferrarezi J.A."/>
            <person name="Labate C.A."/>
        </authorList>
    </citation>
    <scope>NUCLEOTIDE SEQUENCE</scope>
    <source>
        <strain evidence="2">MF-1</strain>
    </source>
</reference>
<comment type="caution">
    <text evidence="2">The sequence shown here is derived from an EMBL/GenBank/DDBJ whole genome shotgun (WGS) entry which is preliminary data.</text>
</comment>
<organism evidence="2 3">
    <name type="scientific">Austropuccinia psidii MF-1</name>
    <dbReference type="NCBI Taxonomy" id="1389203"/>
    <lineage>
        <taxon>Eukaryota</taxon>
        <taxon>Fungi</taxon>
        <taxon>Dikarya</taxon>
        <taxon>Basidiomycota</taxon>
        <taxon>Pucciniomycotina</taxon>
        <taxon>Pucciniomycetes</taxon>
        <taxon>Pucciniales</taxon>
        <taxon>Sphaerophragmiaceae</taxon>
        <taxon>Austropuccinia</taxon>
    </lineage>
</organism>
<name>A0A9Q3I125_9BASI</name>
<evidence type="ECO:0000313" key="3">
    <source>
        <dbReference type="Proteomes" id="UP000765509"/>
    </source>
</evidence>
<evidence type="ECO:0000256" key="1">
    <source>
        <dbReference type="SAM" id="MobiDB-lite"/>
    </source>
</evidence>
<feature type="compositionally biased region" description="Basic residues" evidence="1">
    <location>
        <begin position="85"/>
        <end position="99"/>
    </location>
</feature>
<sequence length="123" mass="14158">MIITKGWDRTRPFRLLEVSENRIRENQATIQAIEEQLTQTGNTQIPSGSQRAGQISSRVASHHSKTNRSVAKSHHSSQSLEGSRRRQGYKGKNKTSFHQRQRELYPMIQKLLPLVEEVHNSQK</sequence>
<keyword evidence="3" id="KW-1185">Reference proteome</keyword>
<gene>
    <name evidence="2" type="ORF">O181_062100</name>
</gene>
<protein>
    <submittedName>
        <fullName evidence="2">Uncharacterized protein</fullName>
    </submittedName>
</protein>
<dbReference type="EMBL" id="AVOT02029522">
    <property type="protein sequence ID" value="MBW0522385.1"/>
    <property type="molecule type" value="Genomic_DNA"/>
</dbReference>
<accession>A0A9Q3I125</accession>
<evidence type="ECO:0000313" key="2">
    <source>
        <dbReference type="EMBL" id="MBW0522385.1"/>
    </source>
</evidence>
<dbReference type="AlphaFoldDB" id="A0A9Q3I125"/>
<proteinExistence type="predicted"/>
<feature type="region of interest" description="Disordered" evidence="1">
    <location>
        <begin position="39"/>
        <end position="102"/>
    </location>
</feature>
<feature type="compositionally biased region" description="Polar residues" evidence="1">
    <location>
        <begin position="39"/>
        <end position="59"/>
    </location>
</feature>
<feature type="compositionally biased region" description="Basic residues" evidence="1">
    <location>
        <begin position="60"/>
        <end position="75"/>
    </location>
</feature>
<dbReference type="Proteomes" id="UP000765509">
    <property type="component" value="Unassembled WGS sequence"/>
</dbReference>